<dbReference type="PROSITE" id="PS51186">
    <property type="entry name" value="GNAT"/>
    <property type="match status" value="1"/>
</dbReference>
<dbReference type="InterPro" id="IPR000182">
    <property type="entry name" value="GNAT_dom"/>
</dbReference>
<protein>
    <submittedName>
        <fullName evidence="4">Acetyltransferase (GNAT) family protein</fullName>
    </submittedName>
</protein>
<sequence length="307" mass="35020">MKDITAEIVIRPYQQEDSPLLEELHQSVMKHNPNAVFWWVGDEDNWPNVYCAYQEGVMIAKGQVGIVNVVPPGRSPASKHSIYVNVKTVPDRAADHELLGQLYKQLYARALQLKDTLSTEYGTLLCFGNDRSEEANNAFFIQEGYRHLSTLYCMQHNLSEPIPVIELAQGFEYASWAMATDLEEEEYLEADSEIWPETPLGLTRLHEYKRRPNWKALTIRHDGKLAASLMVCQVDDTAEIEEVFVREPWRKRGLARFLLAQGLTYIQSLGLSKAGLMVLTDNDSALSLYESIGFLRASEEIRYCIDL</sequence>
<dbReference type="OrthoDB" id="1897483at2"/>
<dbReference type="Gene3D" id="3.40.630.30">
    <property type="match status" value="1"/>
</dbReference>
<evidence type="ECO:0000256" key="2">
    <source>
        <dbReference type="ARBA" id="ARBA00023315"/>
    </source>
</evidence>
<dbReference type="RefSeq" id="WP_110045546.1">
    <property type="nucleotide sequence ID" value="NZ_CP054612.1"/>
</dbReference>
<gene>
    <name evidence="4" type="ORF">DFQ01_11752</name>
</gene>
<dbReference type="InterPro" id="IPR016181">
    <property type="entry name" value="Acyl_CoA_acyltransferase"/>
</dbReference>
<evidence type="ECO:0000313" key="5">
    <source>
        <dbReference type="Proteomes" id="UP000246635"/>
    </source>
</evidence>
<dbReference type="PANTHER" id="PTHR43877">
    <property type="entry name" value="AMINOALKYLPHOSPHONATE N-ACETYLTRANSFERASE-RELATED-RELATED"/>
    <property type="match status" value="1"/>
</dbReference>
<accession>A0A2V2YYZ7</accession>
<feature type="domain" description="N-acetyltransferase" evidence="3">
    <location>
        <begin position="178"/>
        <end position="307"/>
    </location>
</feature>
<dbReference type="SUPFAM" id="SSF55729">
    <property type="entry name" value="Acyl-CoA N-acyltransferases (Nat)"/>
    <property type="match status" value="1"/>
</dbReference>
<dbReference type="GO" id="GO:0016747">
    <property type="term" value="F:acyltransferase activity, transferring groups other than amino-acyl groups"/>
    <property type="evidence" value="ECO:0007669"/>
    <property type="project" value="InterPro"/>
</dbReference>
<dbReference type="EMBL" id="QGTQ01000017">
    <property type="protein sequence ID" value="PWV98542.1"/>
    <property type="molecule type" value="Genomic_DNA"/>
</dbReference>
<evidence type="ECO:0000313" key="4">
    <source>
        <dbReference type="EMBL" id="PWV98542.1"/>
    </source>
</evidence>
<keyword evidence="2" id="KW-0012">Acyltransferase</keyword>
<dbReference type="InterPro" id="IPR050832">
    <property type="entry name" value="Bact_Acetyltransf"/>
</dbReference>
<keyword evidence="1 4" id="KW-0808">Transferase</keyword>
<organism evidence="4 5">
    <name type="scientific">Paenibacillus cellulosilyticus</name>
    <dbReference type="NCBI Taxonomy" id="375489"/>
    <lineage>
        <taxon>Bacteria</taxon>
        <taxon>Bacillati</taxon>
        <taxon>Bacillota</taxon>
        <taxon>Bacilli</taxon>
        <taxon>Bacillales</taxon>
        <taxon>Paenibacillaceae</taxon>
        <taxon>Paenibacillus</taxon>
    </lineage>
</organism>
<evidence type="ECO:0000259" key="3">
    <source>
        <dbReference type="PROSITE" id="PS51186"/>
    </source>
</evidence>
<reference evidence="4 5" key="1">
    <citation type="submission" date="2018-05" db="EMBL/GenBank/DDBJ databases">
        <title>Genomic Encyclopedia of Type Strains, Phase III (KMG-III): the genomes of soil and plant-associated and newly described type strains.</title>
        <authorList>
            <person name="Whitman W."/>
        </authorList>
    </citation>
    <scope>NUCLEOTIDE SEQUENCE [LARGE SCALE GENOMIC DNA]</scope>
    <source>
        <strain evidence="4 5">CECT 5696</strain>
    </source>
</reference>
<proteinExistence type="predicted"/>
<name>A0A2V2YYZ7_9BACL</name>
<dbReference type="CDD" id="cd04301">
    <property type="entry name" value="NAT_SF"/>
    <property type="match status" value="1"/>
</dbReference>
<evidence type="ECO:0000256" key="1">
    <source>
        <dbReference type="ARBA" id="ARBA00022679"/>
    </source>
</evidence>
<keyword evidence="5" id="KW-1185">Reference proteome</keyword>
<dbReference type="Proteomes" id="UP000246635">
    <property type="component" value="Unassembled WGS sequence"/>
</dbReference>
<comment type="caution">
    <text evidence="4">The sequence shown here is derived from an EMBL/GenBank/DDBJ whole genome shotgun (WGS) entry which is preliminary data.</text>
</comment>
<dbReference type="AlphaFoldDB" id="A0A2V2YYZ7"/>
<dbReference type="Pfam" id="PF00583">
    <property type="entry name" value="Acetyltransf_1"/>
    <property type="match status" value="1"/>
</dbReference>